<evidence type="ECO:0000259" key="2">
    <source>
        <dbReference type="Pfam" id="PF01658"/>
    </source>
</evidence>
<dbReference type="Gene3D" id="3.30.360.10">
    <property type="entry name" value="Dihydrodipicolinate Reductase, domain 2"/>
    <property type="match status" value="1"/>
</dbReference>
<dbReference type="SUPFAM" id="SSF51735">
    <property type="entry name" value="NAD(P)-binding Rossmann-fold domains"/>
    <property type="match status" value="1"/>
</dbReference>
<feature type="domain" description="Myo-inositol-1-phosphate synthase GAPDH-like" evidence="2">
    <location>
        <begin position="174"/>
        <end position="278"/>
    </location>
</feature>
<organism evidence="3 4">
    <name type="scientific">Halochromatium glycolicum</name>
    <dbReference type="NCBI Taxonomy" id="85075"/>
    <lineage>
        <taxon>Bacteria</taxon>
        <taxon>Pseudomonadati</taxon>
        <taxon>Pseudomonadota</taxon>
        <taxon>Gammaproteobacteria</taxon>
        <taxon>Chromatiales</taxon>
        <taxon>Chromatiaceae</taxon>
        <taxon>Halochromatium</taxon>
    </lineage>
</organism>
<dbReference type="GO" id="GO:0006021">
    <property type="term" value="P:inositol biosynthetic process"/>
    <property type="evidence" value="ECO:0007669"/>
    <property type="project" value="InterPro"/>
</dbReference>
<accession>A0AAJ0U0G5</accession>
<dbReference type="InterPro" id="IPR002587">
    <property type="entry name" value="Myo-inos-1-P_Synthase"/>
</dbReference>
<dbReference type="Proteomes" id="UP001296776">
    <property type="component" value="Unassembled WGS sequence"/>
</dbReference>
<dbReference type="GO" id="GO:0004512">
    <property type="term" value="F:inositol-3-phosphate synthase activity"/>
    <property type="evidence" value="ECO:0007669"/>
    <property type="project" value="InterPro"/>
</dbReference>
<gene>
    <name evidence="3" type="ORF">CKO40_00100</name>
</gene>
<dbReference type="InterPro" id="IPR013021">
    <property type="entry name" value="Myo-inos-1-P_Synthase_GAPDH"/>
</dbReference>
<name>A0AAJ0U0G5_9GAMM</name>
<comment type="caution">
    <text evidence="3">The sequence shown here is derived from an EMBL/GenBank/DDBJ whole genome shotgun (WGS) entry which is preliminary data.</text>
</comment>
<keyword evidence="4" id="KW-1185">Reference proteome</keyword>
<dbReference type="Pfam" id="PF07994">
    <property type="entry name" value="NAD_binding_5"/>
    <property type="match status" value="1"/>
</dbReference>
<reference evidence="3" key="1">
    <citation type="submission" date="2017-08" db="EMBL/GenBank/DDBJ databases">
        <authorList>
            <person name="Imhoff J.F."/>
            <person name="Rahn T."/>
            <person name="Kuenzel S."/>
            <person name="Neulinger S.C."/>
        </authorList>
    </citation>
    <scope>NUCLEOTIDE SEQUENCE</scope>
    <source>
        <strain evidence="3">DSM 11080</strain>
    </source>
</reference>
<dbReference type="Pfam" id="PF01658">
    <property type="entry name" value="Inos-1-P_synth"/>
    <property type="match status" value="1"/>
</dbReference>
<reference evidence="3" key="2">
    <citation type="journal article" date="2020" name="Microorganisms">
        <title>Osmotic Adaptation and Compatible Solute Biosynthesis of Phototrophic Bacteria as Revealed from Genome Analyses.</title>
        <authorList>
            <person name="Imhoff J.F."/>
            <person name="Rahn T."/>
            <person name="Kunzel S."/>
            <person name="Keller A."/>
            <person name="Neulinger S.C."/>
        </authorList>
    </citation>
    <scope>NUCLEOTIDE SEQUENCE</scope>
    <source>
        <strain evidence="3">DSM 11080</strain>
    </source>
</reference>
<evidence type="ECO:0000313" key="4">
    <source>
        <dbReference type="Proteomes" id="UP001296776"/>
    </source>
</evidence>
<dbReference type="GO" id="GO:0008654">
    <property type="term" value="P:phospholipid biosynthetic process"/>
    <property type="evidence" value="ECO:0007669"/>
    <property type="project" value="InterPro"/>
</dbReference>
<dbReference type="AlphaFoldDB" id="A0AAJ0U0G5"/>
<comment type="similarity">
    <text evidence="1">Belongs to the myo-inositol 1-phosphate synthase family.</text>
</comment>
<dbReference type="Gene3D" id="3.40.50.720">
    <property type="entry name" value="NAD(P)-binding Rossmann-like Domain"/>
    <property type="match status" value="1"/>
</dbReference>
<protein>
    <recommendedName>
        <fullName evidence="2">Myo-inositol-1-phosphate synthase GAPDH-like domain-containing protein</fullName>
    </recommendedName>
</protein>
<proteinExistence type="inferred from homology"/>
<dbReference type="PANTHER" id="PTHR11510">
    <property type="entry name" value="MYO-INOSITOL-1 PHOSPHATE SYNTHASE"/>
    <property type="match status" value="1"/>
</dbReference>
<dbReference type="SUPFAM" id="SSF55347">
    <property type="entry name" value="Glyceraldehyde-3-phosphate dehydrogenase-like, C-terminal domain"/>
    <property type="match status" value="1"/>
</dbReference>
<dbReference type="EMBL" id="NRSJ01000001">
    <property type="protein sequence ID" value="MBK1702992.1"/>
    <property type="molecule type" value="Genomic_DNA"/>
</dbReference>
<dbReference type="InterPro" id="IPR036291">
    <property type="entry name" value="NAD(P)-bd_dom_sf"/>
</dbReference>
<evidence type="ECO:0000313" key="3">
    <source>
        <dbReference type="EMBL" id="MBK1702992.1"/>
    </source>
</evidence>
<evidence type="ECO:0000256" key="1">
    <source>
        <dbReference type="ARBA" id="ARBA00010813"/>
    </source>
</evidence>
<sequence length="340" mass="37226">MGLADIADLCFGGAEINDRPLAESIAALHARSRTLDHERLELIQPDVAAVETDILRLPDAGDLSLPALIDRLRAAIRVFREGHDLARVIVVNLISAGPEPEPSTQHETLAGLDALIASDRREFVTPSLCYAYAALREGCPYINFTPNPGTEFGAIAELATQTGLPFYGDDGKTGETLVKTALAPMFSARNLKVLSWEGVNLLGNADGRALDDPLNRQAKLRNKEQVLASILGYAPHAGVSINYVPSLGDWKTAWDLIHFQGFLDVPMTMQFTWQGCDSILAAPLVLDLVRLADFAQRRGEQGHMTQLACFFKHPLGVDEMALPRQLDMLQEYALHHVERG</sequence>